<comment type="caution">
    <text evidence="3">The sequence shown here is derived from an EMBL/GenBank/DDBJ whole genome shotgun (WGS) entry which is preliminary data.</text>
</comment>
<dbReference type="PATRIC" id="fig|186479.3.peg.3418"/>
<dbReference type="Proteomes" id="UP000050509">
    <property type="component" value="Unassembled WGS sequence"/>
</dbReference>
<dbReference type="CDD" id="cd06445">
    <property type="entry name" value="ATase"/>
    <property type="match status" value="1"/>
</dbReference>
<accession>A0A0P9FAC3</accession>
<protein>
    <submittedName>
        <fullName evidence="3">6-O-methylguanine DNA methyltransferase</fullName>
    </submittedName>
</protein>
<dbReference type="AlphaFoldDB" id="A0A0P9FAC3"/>
<organism evidence="3 4">
    <name type="scientific">Kouleothrix aurantiaca</name>
    <dbReference type="NCBI Taxonomy" id="186479"/>
    <lineage>
        <taxon>Bacteria</taxon>
        <taxon>Bacillati</taxon>
        <taxon>Chloroflexota</taxon>
        <taxon>Chloroflexia</taxon>
        <taxon>Chloroflexales</taxon>
        <taxon>Roseiflexineae</taxon>
        <taxon>Roseiflexaceae</taxon>
        <taxon>Kouleothrix</taxon>
    </lineage>
</organism>
<dbReference type="GO" id="GO:0008168">
    <property type="term" value="F:methyltransferase activity"/>
    <property type="evidence" value="ECO:0007669"/>
    <property type="project" value="UniProtKB-KW"/>
</dbReference>
<dbReference type="PANTHER" id="PTHR42942:SF1">
    <property type="entry name" value="ALKYLTRANSFERASE-LIKE PROTEIN 1"/>
    <property type="match status" value="1"/>
</dbReference>
<evidence type="ECO:0000259" key="2">
    <source>
        <dbReference type="Pfam" id="PF01035"/>
    </source>
</evidence>
<evidence type="ECO:0000256" key="1">
    <source>
        <dbReference type="ARBA" id="ARBA00022763"/>
    </source>
</evidence>
<keyword evidence="3" id="KW-0808">Transferase</keyword>
<evidence type="ECO:0000313" key="3">
    <source>
        <dbReference type="EMBL" id="KPV49507.1"/>
    </source>
</evidence>
<gene>
    <name evidence="3" type="ORF">SE17_32220</name>
</gene>
<dbReference type="InterPro" id="IPR014048">
    <property type="entry name" value="MethylDNA_cys_MeTrfase_DNA-bd"/>
</dbReference>
<keyword evidence="1" id="KW-0227">DNA damage</keyword>
<feature type="domain" description="Methylated-DNA-[protein]-cysteine S-methyltransferase DNA binding" evidence="2">
    <location>
        <begin position="13"/>
        <end position="89"/>
    </location>
</feature>
<proteinExistence type="predicted"/>
<dbReference type="Gene3D" id="1.10.10.10">
    <property type="entry name" value="Winged helix-like DNA-binding domain superfamily/Winged helix DNA-binding domain"/>
    <property type="match status" value="1"/>
</dbReference>
<dbReference type="InterPro" id="IPR052520">
    <property type="entry name" value="ATL_DNA_repair"/>
</dbReference>
<dbReference type="Pfam" id="PF01035">
    <property type="entry name" value="DNA_binding_1"/>
    <property type="match status" value="1"/>
</dbReference>
<keyword evidence="3" id="KW-0489">Methyltransferase</keyword>
<dbReference type="EMBL" id="LJCR01001924">
    <property type="protein sequence ID" value="KPV49507.1"/>
    <property type="molecule type" value="Genomic_DNA"/>
</dbReference>
<sequence length="132" mass="14307">MSAAFEQPDYALYAKIYTVCEQIPPGQVATYGDIAAIVGGGCDARTVGFALNEMPPEHANLPWQRIINRQGGISTRGLAQRQLLEAEGVAFDAQDLVILARHRWAGPSADWAAAHGFNTLPPRDDAEQLSLF</sequence>
<dbReference type="InterPro" id="IPR036217">
    <property type="entry name" value="MethylDNA_cys_MeTrfase_DNAb"/>
</dbReference>
<dbReference type="SUPFAM" id="SSF46767">
    <property type="entry name" value="Methylated DNA-protein cysteine methyltransferase, C-terminal domain"/>
    <property type="match status" value="1"/>
</dbReference>
<dbReference type="GO" id="GO:0032259">
    <property type="term" value="P:methylation"/>
    <property type="evidence" value="ECO:0007669"/>
    <property type="project" value="UniProtKB-KW"/>
</dbReference>
<dbReference type="GO" id="GO:0006281">
    <property type="term" value="P:DNA repair"/>
    <property type="evidence" value="ECO:0007669"/>
    <property type="project" value="InterPro"/>
</dbReference>
<keyword evidence="4" id="KW-1185">Reference proteome</keyword>
<dbReference type="InterPro" id="IPR036388">
    <property type="entry name" value="WH-like_DNA-bd_sf"/>
</dbReference>
<dbReference type="PANTHER" id="PTHR42942">
    <property type="entry name" value="6-O-METHYLGUANINE DNA METHYLTRANSFERASE"/>
    <property type="match status" value="1"/>
</dbReference>
<evidence type="ECO:0000313" key="4">
    <source>
        <dbReference type="Proteomes" id="UP000050509"/>
    </source>
</evidence>
<name>A0A0P9FAC3_9CHLR</name>
<reference evidence="3 4" key="1">
    <citation type="submission" date="2015-09" db="EMBL/GenBank/DDBJ databases">
        <title>Draft genome sequence of Kouleothrix aurantiaca JCM 19913.</title>
        <authorList>
            <person name="Hemp J."/>
        </authorList>
    </citation>
    <scope>NUCLEOTIDE SEQUENCE [LARGE SCALE GENOMIC DNA]</scope>
    <source>
        <strain evidence="3 4">COM-B</strain>
    </source>
</reference>